<reference evidence="2 3" key="1">
    <citation type="submission" date="2015-05" db="EMBL/GenBank/DDBJ databases">
        <title>Whole genome sequence and identification of bacterial endophytes from Costus igneus.</title>
        <authorList>
            <person name="Lee Y.P."/>
            <person name="Gan H.M."/>
            <person name="Eng W."/>
            <person name="Wheatley M.S."/>
            <person name="Caraballo A."/>
            <person name="Polter S."/>
            <person name="Savka M.A."/>
            <person name="Hudson A.O."/>
        </authorList>
    </citation>
    <scope>NUCLEOTIDE SEQUENCE [LARGE SCALE GENOMIC DNA]</scope>
    <source>
        <strain evidence="2 3">RIT375</strain>
    </source>
</reference>
<evidence type="ECO:0000313" key="2">
    <source>
        <dbReference type="EMBL" id="KLV18439.1"/>
    </source>
</evidence>
<gene>
    <name evidence="2" type="ORF">ABW01_13785</name>
</gene>
<comment type="caution">
    <text evidence="2">The sequence shown here is derived from an EMBL/GenBank/DDBJ whole genome shotgun (WGS) entry which is preliminary data.</text>
</comment>
<keyword evidence="1" id="KW-1133">Transmembrane helix</keyword>
<protein>
    <recommendedName>
        <fullName evidence="4">Type II secretion system protein GspF domain-containing protein</fullName>
    </recommendedName>
</protein>
<sequence length="279" mass="32136">MAVLAMFSGKQDKKYNYARYIEEMEKEDDNQAITVLDKYLAPIIGATRKRIKISTAKEAELKRLFREANMNLDPTVFYTYKILYPVISVTFLILLGLAYDNKSILILALLAPLTYFYPDYNLKRNLKNAKIYRKLELPNYQMPLGVLLQTYTTYEAVKRSATYAGPHIRPFVEDMILELETWQGSTKPFKNFAEKLDIPEAHTFVVAIQQAIKTDPNKGREIIQQQIEVSRKLRDENYNSLILARPLLMNKYNVITVACILVIPLTMVGVTLMQAFSSI</sequence>
<feature type="transmembrane region" description="Helical" evidence="1">
    <location>
        <begin position="76"/>
        <end position="98"/>
    </location>
</feature>
<name>A0A0J1HXN5_BACAN</name>
<evidence type="ECO:0008006" key="4">
    <source>
        <dbReference type="Google" id="ProtNLM"/>
    </source>
</evidence>
<proteinExistence type="predicted"/>
<feature type="transmembrane region" description="Helical" evidence="1">
    <location>
        <begin position="104"/>
        <end position="122"/>
    </location>
</feature>
<evidence type="ECO:0000256" key="1">
    <source>
        <dbReference type="SAM" id="Phobius"/>
    </source>
</evidence>
<accession>A0A0J1HXN5</accession>
<dbReference type="EMBL" id="LDPG01000007">
    <property type="protein sequence ID" value="KLV18439.1"/>
    <property type="molecule type" value="Genomic_DNA"/>
</dbReference>
<dbReference type="PATRIC" id="fig|1392.242.peg.5797"/>
<evidence type="ECO:0000313" key="3">
    <source>
        <dbReference type="Proteomes" id="UP000035904"/>
    </source>
</evidence>
<dbReference type="RefSeq" id="WP_001995824.1">
    <property type="nucleotide sequence ID" value="NZ_JBCNIA010000063.1"/>
</dbReference>
<keyword evidence="1" id="KW-0812">Transmembrane</keyword>
<dbReference type="Proteomes" id="UP000035904">
    <property type="component" value="Unassembled WGS sequence"/>
</dbReference>
<organism evidence="2 3">
    <name type="scientific">Bacillus anthracis</name>
    <name type="common">anthrax bacterium</name>
    <dbReference type="NCBI Taxonomy" id="1392"/>
    <lineage>
        <taxon>Bacteria</taxon>
        <taxon>Bacillati</taxon>
        <taxon>Bacillota</taxon>
        <taxon>Bacilli</taxon>
        <taxon>Bacillales</taxon>
        <taxon>Bacillaceae</taxon>
        <taxon>Bacillus</taxon>
        <taxon>Bacillus cereus group</taxon>
    </lineage>
</organism>
<keyword evidence="1" id="KW-0472">Membrane</keyword>
<dbReference type="AlphaFoldDB" id="A0A0J1HXN5"/>
<feature type="transmembrane region" description="Helical" evidence="1">
    <location>
        <begin position="252"/>
        <end position="276"/>
    </location>
</feature>